<dbReference type="GO" id="GO:0016301">
    <property type="term" value="F:kinase activity"/>
    <property type="evidence" value="ECO:0007669"/>
    <property type="project" value="UniProtKB-KW"/>
</dbReference>
<dbReference type="InterPro" id="IPR018484">
    <property type="entry name" value="FGGY_N"/>
</dbReference>
<dbReference type="OrthoDB" id="9782710at2"/>
<keyword evidence="3" id="KW-0808">Transferase</keyword>
<sequence>MLLSIDNGSQSTKVTIVDAAGGVVARGRASLRPPEHPAPGRVEHPDDDLWDSIVDACRQAMAAYGGDPSRIVAAGLCTIRFCRVLLDASGALAAPVISWMDERLARPYEHRDDRVAYVSTSTGYIAGRLTGRLTDAAGNTEGRWPVDHDAWRWSADDAVIASEGLRREQLLPLLLPGELHGRVTAAAAAASGLPEGLPVYATSNDKAVEALGSGLLDGGELLLSLGTYVATMTPGERDFAPQRVQGVWRNFGAVPGGTYYESAGVRRGMWTVSWLRDLVLGPRAGETAAPLGGADGERERVLDAEAMDAPPGAGGLVTVLDWLAPPDEPWRRGAMVGFDGSQGRGHLYRSVLEALALTTADAATELLRELGRTPRALIVAGGGARSDLMLRILAATYGVPVRRTRFADGAGMGAAIAAAVGAGVHETWDDAVDAMVHVADVVEPEPALVEAYRDIAARHRAIRAGVRGMLDDMAHRGSGPGLGKELETDG</sequence>
<dbReference type="Pfam" id="PF00370">
    <property type="entry name" value="FGGY_N"/>
    <property type="match status" value="1"/>
</dbReference>
<gene>
    <name evidence="7" type="ORF">F8O04_00455</name>
</gene>
<evidence type="ECO:0000313" key="7">
    <source>
        <dbReference type="EMBL" id="KAB1650431.1"/>
    </source>
</evidence>
<evidence type="ECO:0000313" key="8">
    <source>
        <dbReference type="Proteomes" id="UP000431744"/>
    </source>
</evidence>
<reference evidence="7 8" key="1">
    <citation type="submission" date="2019-09" db="EMBL/GenBank/DDBJ databases">
        <title>Phylogeny of genus Pseudoclavibacter and closely related genus.</title>
        <authorList>
            <person name="Li Y."/>
        </authorList>
    </citation>
    <scope>NUCLEOTIDE SEQUENCE [LARGE SCALE GENOMIC DNA]</scope>
    <source>
        <strain evidence="7 8">EGI 60007</strain>
    </source>
</reference>
<dbReference type="Pfam" id="PF02782">
    <property type="entry name" value="FGGY_C"/>
    <property type="match status" value="1"/>
</dbReference>
<keyword evidence="4 7" id="KW-0418">Kinase</keyword>
<evidence type="ECO:0000256" key="2">
    <source>
        <dbReference type="ARBA" id="ARBA00022629"/>
    </source>
</evidence>
<keyword evidence="8" id="KW-1185">Reference proteome</keyword>
<comment type="similarity">
    <text evidence="1">Belongs to the FGGY kinase family.</text>
</comment>
<dbReference type="InterPro" id="IPR000577">
    <property type="entry name" value="Carb_kinase_FGGY"/>
</dbReference>
<protein>
    <submittedName>
        <fullName evidence="7">Sugar kinase</fullName>
    </submittedName>
</protein>
<feature type="domain" description="Carbohydrate kinase FGGY C-terminal" evidence="6">
    <location>
        <begin position="223"/>
        <end position="421"/>
    </location>
</feature>
<evidence type="ECO:0000256" key="4">
    <source>
        <dbReference type="ARBA" id="ARBA00022777"/>
    </source>
</evidence>
<dbReference type="PANTHER" id="PTHR43095:SF5">
    <property type="entry name" value="XYLULOSE KINASE"/>
    <property type="match status" value="1"/>
</dbReference>
<keyword evidence="2" id="KW-0859">Xylose metabolism</keyword>
<evidence type="ECO:0000259" key="5">
    <source>
        <dbReference type="Pfam" id="PF00370"/>
    </source>
</evidence>
<accession>A0A6H9WS27</accession>
<dbReference type="GO" id="GO:0042732">
    <property type="term" value="P:D-xylose metabolic process"/>
    <property type="evidence" value="ECO:0007669"/>
    <property type="project" value="UniProtKB-KW"/>
</dbReference>
<name>A0A6H9WS27_9MICO</name>
<evidence type="ECO:0000256" key="3">
    <source>
        <dbReference type="ARBA" id="ARBA00022679"/>
    </source>
</evidence>
<proteinExistence type="inferred from homology"/>
<feature type="domain" description="Carbohydrate kinase FGGY N-terminal" evidence="5">
    <location>
        <begin position="1"/>
        <end position="109"/>
    </location>
</feature>
<dbReference type="Proteomes" id="UP000431744">
    <property type="component" value="Unassembled WGS sequence"/>
</dbReference>
<dbReference type="InterPro" id="IPR018485">
    <property type="entry name" value="FGGY_C"/>
</dbReference>
<organism evidence="7 8">
    <name type="scientific">Pseudoclavibacter endophyticus</name>
    <dbReference type="NCBI Taxonomy" id="1778590"/>
    <lineage>
        <taxon>Bacteria</taxon>
        <taxon>Bacillati</taxon>
        <taxon>Actinomycetota</taxon>
        <taxon>Actinomycetes</taxon>
        <taxon>Micrococcales</taxon>
        <taxon>Microbacteriaceae</taxon>
        <taxon>Pseudoclavibacter</taxon>
    </lineage>
</organism>
<dbReference type="SUPFAM" id="SSF53067">
    <property type="entry name" value="Actin-like ATPase domain"/>
    <property type="match status" value="2"/>
</dbReference>
<dbReference type="PIRSF" id="PIRSF000538">
    <property type="entry name" value="GlpK"/>
    <property type="match status" value="1"/>
</dbReference>
<dbReference type="InterPro" id="IPR050406">
    <property type="entry name" value="FGGY_Carb_Kinase"/>
</dbReference>
<evidence type="ECO:0000256" key="1">
    <source>
        <dbReference type="ARBA" id="ARBA00009156"/>
    </source>
</evidence>
<dbReference type="EMBL" id="WBJY01000001">
    <property type="protein sequence ID" value="KAB1650431.1"/>
    <property type="molecule type" value="Genomic_DNA"/>
</dbReference>
<dbReference type="AlphaFoldDB" id="A0A6H9WS27"/>
<comment type="caution">
    <text evidence="7">The sequence shown here is derived from an EMBL/GenBank/DDBJ whole genome shotgun (WGS) entry which is preliminary data.</text>
</comment>
<keyword evidence="2" id="KW-0119">Carbohydrate metabolism</keyword>
<dbReference type="PANTHER" id="PTHR43095">
    <property type="entry name" value="SUGAR KINASE"/>
    <property type="match status" value="1"/>
</dbReference>
<evidence type="ECO:0000259" key="6">
    <source>
        <dbReference type="Pfam" id="PF02782"/>
    </source>
</evidence>
<dbReference type="Gene3D" id="3.30.420.40">
    <property type="match status" value="3"/>
</dbReference>
<dbReference type="InterPro" id="IPR043129">
    <property type="entry name" value="ATPase_NBD"/>
</dbReference>